<dbReference type="GO" id="GO:0004674">
    <property type="term" value="F:protein serine/threonine kinase activity"/>
    <property type="evidence" value="ECO:0007669"/>
    <property type="project" value="UniProtKB-KW"/>
</dbReference>
<evidence type="ECO:0000256" key="1">
    <source>
        <dbReference type="ARBA" id="ARBA00022527"/>
    </source>
</evidence>
<keyword evidence="3" id="KW-0808">Transferase</keyword>
<dbReference type="Gene3D" id="3.30.565.10">
    <property type="entry name" value="Histidine kinase-like ATPase, C-terminal domain"/>
    <property type="match status" value="1"/>
</dbReference>
<dbReference type="AlphaFoldDB" id="A0A1I3ZAL9"/>
<keyword evidence="3" id="KW-0418">Kinase</keyword>
<evidence type="ECO:0000259" key="2">
    <source>
        <dbReference type="Pfam" id="PF13581"/>
    </source>
</evidence>
<keyword evidence="1" id="KW-0723">Serine/threonine-protein kinase</keyword>
<dbReference type="Proteomes" id="UP000199111">
    <property type="component" value="Unassembled WGS sequence"/>
</dbReference>
<organism evidence="3 4">
    <name type="scientific">Streptosporangium canum</name>
    <dbReference type="NCBI Taxonomy" id="324952"/>
    <lineage>
        <taxon>Bacteria</taxon>
        <taxon>Bacillati</taxon>
        <taxon>Actinomycetota</taxon>
        <taxon>Actinomycetes</taxon>
        <taxon>Streptosporangiales</taxon>
        <taxon>Streptosporangiaceae</taxon>
        <taxon>Streptosporangium</taxon>
    </lineage>
</organism>
<dbReference type="PANTHER" id="PTHR35526:SF3">
    <property type="entry name" value="ANTI-SIGMA-F FACTOR RSBW"/>
    <property type="match status" value="1"/>
</dbReference>
<dbReference type="GeneID" id="96301446"/>
<dbReference type="SUPFAM" id="SSF55874">
    <property type="entry name" value="ATPase domain of HSP90 chaperone/DNA topoisomerase II/histidine kinase"/>
    <property type="match status" value="1"/>
</dbReference>
<feature type="domain" description="Histidine kinase/HSP90-like ATPase" evidence="2">
    <location>
        <begin position="12"/>
        <end position="131"/>
    </location>
</feature>
<dbReference type="InterPro" id="IPR050267">
    <property type="entry name" value="Anti-sigma-factor_SerPK"/>
</dbReference>
<reference evidence="4" key="1">
    <citation type="submission" date="2016-10" db="EMBL/GenBank/DDBJ databases">
        <authorList>
            <person name="Varghese N."/>
            <person name="Submissions S."/>
        </authorList>
    </citation>
    <scope>NUCLEOTIDE SEQUENCE [LARGE SCALE GENOMIC DNA]</scope>
    <source>
        <strain evidence="4">CGMCC 4.2126</strain>
    </source>
</reference>
<evidence type="ECO:0000313" key="3">
    <source>
        <dbReference type="EMBL" id="SFK40960.1"/>
    </source>
</evidence>
<dbReference type="Pfam" id="PF13581">
    <property type="entry name" value="HATPase_c_2"/>
    <property type="match status" value="1"/>
</dbReference>
<protein>
    <submittedName>
        <fullName evidence="3">Anti-sigma regulatory factor (Ser/Thr protein kinase)</fullName>
    </submittedName>
</protein>
<accession>A0A1I3ZAL9</accession>
<dbReference type="InterPro" id="IPR036890">
    <property type="entry name" value="HATPase_C_sf"/>
</dbReference>
<gene>
    <name evidence="3" type="ORF">SAMN05216275_12490</name>
</gene>
<dbReference type="PANTHER" id="PTHR35526">
    <property type="entry name" value="ANTI-SIGMA-F FACTOR RSBW-RELATED"/>
    <property type="match status" value="1"/>
</dbReference>
<dbReference type="RefSeq" id="WP_177245332.1">
    <property type="nucleotide sequence ID" value="NZ_FOQY01000024.1"/>
</dbReference>
<evidence type="ECO:0000313" key="4">
    <source>
        <dbReference type="Proteomes" id="UP000199111"/>
    </source>
</evidence>
<dbReference type="CDD" id="cd16936">
    <property type="entry name" value="HATPase_RsbW-like"/>
    <property type="match status" value="1"/>
</dbReference>
<sequence length="135" mass="14445">MKPPCLLGQICLPAQVDSVPIARQYVRLLLQVVEHAQADDALLLVSELVTNAVRHSDSGRLPDGRVAVAVANYDGTLHVDVIDAGSTGHQPRVCTDVGLDSGGGRGLWLVQELASAWGWQETPTGRVVWFQLTGP</sequence>
<dbReference type="InterPro" id="IPR003594">
    <property type="entry name" value="HATPase_dom"/>
</dbReference>
<dbReference type="EMBL" id="FOQY01000024">
    <property type="protein sequence ID" value="SFK40960.1"/>
    <property type="molecule type" value="Genomic_DNA"/>
</dbReference>
<keyword evidence="4" id="KW-1185">Reference proteome</keyword>
<name>A0A1I3ZAL9_9ACTN</name>
<proteinExistence type="predicted"/>